<dbReference type="KEGG" id="ccos:Pan44_45870"/>
<dbReference type="InterPro" id="IPR012902">
    <property type="entry name" value="N_methyl_site"/>
</dbReference>
<dbReference type="EMBL" id="CP036271">
    <property type="protein sequence ID" value="QDT56531.1"/>
    <property type="molecule type" value="Genomic_DNA"/>
</dbReference>
<dbReference type="Pfam" id="PF07963">
    <property type="entry name" value="N_methyl"/>
    <property type="match status" value="1"/>
</dbReference>
<dbReference type="PANTHER" id="PTHR30093:SF2">
    <property type="entry name" value="TYPE II SECRETION SYSTEM PROTEIN H"/>
    <property type="match status" value="1"/>
</dbReference>
<dbReference type="SUPFAM" id="SSF54523">
    <property type="entry name" value="Pili subunits"/>
    <property type="match status" value="1"/>
</dbReference>
<reference evidence="3 4" key="1">
    <citation type="submission" date="2019-02" db="EMBL/GenBank/DDBJ databases">
        <title>Deep-cultivation of Planctomycetes and their phenomic and genomic characterization uncovers novel biology.</title>
        <authorList>
            <person name="Wiegand S."/>
            <person name="Jogler M."/>
            <person name="Boedeker C."/>
            <person name="Pinto D."/>
            <person name="Vollmers J."/>
            <person name="Rivas-Marin E."/>
            <person name="Kohn T."/>
            <person name="Peeters S.H."/>
            <person name="Heuer A."/>
            <person name="Rast P."/>
            <person name="Oberbeckmann S."/>
            <person name="Bunk B."/>
            <person name="Jeske O."/>
            <person name="Meyerdierks A."/>
            <person name="Storesund J.E."/>
            <person name="Kallscheuer N."/>
            <person name="Luecker S."/>
            <person name="Lage O.M."/>
            <person name="Pohl T."/>
            <person name="Merkel B.J."/>
            <person name="Hornburger P."/>
            <person name="Mueller R.-W."/>
            <person name="Bruemmer F."/>
            <person name="Labrenz M."/>
            <person name="Spormann A.M."/>
            <person name="Op den Camp H."/>
            <person name="Overmann J."/>
            <person name="Amann R."/>
            <person name="Jetten M.S.M."/>
            <person name="Mascher T."/>
            <person name="Medema M.H."/>
            <person name="Devos D.P."/>
            <person name="Kaster A.-K."/>
            <person name="Ovreas L."/>
            <person name="Rohde M."/>
            <person name="Galperin M.Y."/>
            <person name="Jogler C."/>
        </authorList>
    </citation>
    <scope>NUCLEOTIDE SEQUENCE [LARGE SCALE GENOMIC DNA]</scope>
    <source>
        <strain evidence="3 4">Pan44</strain>
    </source>
</reference>
<evidence type="ECO:0000313" key="3">
    <source>
        <dbReference type="EMBL" id="QDT56531.1"/>
    </source>
</evidence>
<keyword evidence="4" id="KW-1185">Reference proteome</keyword>
<dbReference type="InterPro" id="IPR011453">
    <property type="entry name" value="DUF1559"/>
</dbReference>
<name>A0A517SK94_9PLAN</name>
<keyword evidence="1" id="KW-1133">Transmembrane helix</keyword>
<dbReference type="NCBIfam" id="TIGR04294">
    <property type="entry name" value="pre_pil_HX9DG"/>
    <property type="match status" value="1"/>
</dbReference>
<evidence type="ECO:0000256" key="1">
    <source>
        <dbReference type="SAM" id="Phobius"/>
    </source>
</evidence>
<feature type="transmembrane region" description="Helical" evidence="1">
    <location>
        <begin position="29"/>
        <end position="53"/>
    </location>
</feature>
<keyword evidence="1" id="KW-0812">Transmembrane</keyword>
<organism evidence="3 4">
    <name type="scientific">Caulifigura coniformis</name>
    <dbReference type="NCBI Taxonomy" id="2527983"/>
    <lineage>
        <taxon>Bacteria</taxon>
        <taxon>Pseudomonadati</taxon>
        <taxon>Planctomycetota</taxon>
        <taxon>Planctomycetia</taxon>
        <taxon>Planctomycetales</taxon>
        <taxon>Planctomycetaceae</taxon>
        <taxon>Caulifigura</taxon>
    </lineage>
</organism>
<sequence length="352" mass="38100">MSDLRPRFSRPRPGPPFNHHRPFTRRLSAFTLIELLVVIAIIAILVALLLPAVQQAREAARRMSCRNNLKQLGLALHNYHDSLGTLPFGYLVAPWPGDPVGVPAAHYRWSVLAHLTPYLDQSNIYNSIDFSYPMIGGPGYNPPYSVFPVNRAAVATVVPLFLCPSDHGRKLLEAWAPTNYVSSTGSGSNGGYADNSDGAFFVNSQVRFRDFTDGLSNTAVMSESTLGEGTANPTSGPVNPQRVYISIPTGTELSDAACNNATATAFSTTRGRAWADGAIPYGLYNHYYGPNDARPDCIRHSNPGWKAARSMHAGGANVLLGDGSCRFVSNSVDLSLWRGLSTRSGNEVIGEF</sequence>
<dbReference type="PANTHER" id="PTHR30093">
    <property type="entry name" value="GENERAL SECRETION PATHWAY PROTEIN G"/>
    <property type="match status" value="1"/>
</dbReference>
<dbReference type="Proteomes" id="UP000315700">
    <property type="component" value="Chromosome"/>
</dbReference>
<evidence type="ECO:0000259" key="2">
    <source>
        <dbReference type="Pfam" id="PF07596"/>
    </source>
</evidence>
<proteinExistence type="predicted"/>
<dbReference type="NCBIfam" id="TIGR02532">
    <property type="entry name" value="IV_pilin_GFxxxE"/>
    <property type="match status" value="1"/>
</dbReference>
<gene>
    <name evidence="3" type="ORF">Pan44_45870</name>
</gene>
<dbReference type="InParanoid" id="A0A517SK94"/>
<dbReference type="OrthoDB" id="258404at2"/>
<dbReference type="InterPro" id="IPR027558">
    <property type="entry name" value="Pre_pil_HX9DG_C"/>
</dbReference>
<accession>A0A517SK94</accession>
<dbReference type="InterPro" id="IPR045584">
    <property type="entry name" value="Pilin-like"/>
</dbReference>
<evidence type="ECO:0000313" key="4">
    <source>
        <dbReference type="Proteomes" id="UP000315700"/>
    </source>
</evidence>
<dbReference type="AlphaFoldDB" id="A0A517SK94"/>
<protein>
    <recommendedName>
        <fullName evidence="2">DUF1559 domain-containing protein</fullName>
    </recommendedName>
</protein>
<keyword evidence="1" id="KW-0472">Membrane</keyword>
<feature type="domain" description="DUF1559" evidence="2">
    <location>
        <begin position="54"/>
        <end position="334"/>
    </location>
</feature>
<dbReference type="Pfam" id="PF07596">
    <property type="entry name" value="SBP_bac_10"/>
    <property type="match status" value="1"/>
</dbReference>
<dbReference type="Gene3D" id="3.30.700.10">
    <property type="entry name" value="Glycoprotein, Type 4 Pilin"/>
    <property type="match status" value="1"/>
</dbReference>
<dbReference type="RefSeq" id="WP_145033998.1">
    <property type="nucleotide sequence ID" value="NZ_CP036271.1"/>
</dbReference>